<keyword evidence="2" id="KW-1185">Reference proteome</keyword>
<accession>A0A9Q1QD84</accession>
<dbReference type="OrthoDB" id="312915at2759"/>
<dbReference type="Proteomes" id="UP001153076">
    <property type="component" value="Unassembled WGS sequence"/>
</dbReference>
<comment type="caution">
    <text evidence="1">The sequence shown here is derived from an EMBL/GenBank/DDBJ whole genome shotgun (WGS) entry which is preliminary data.</text>
</comment>
<protein>
    <submittedName>
        <fullName evidence="1">Uncharacterized protein</fullName>
    </submittedName>
</protein>
<dbReference type="InterPro" id="IPR011990">
    <property type="entry name" value="TPR-like_helical_dom_sf"/>
</dbReference>
<gene>
    <name evidence="1" type="ORF">Cgig2_033701</name>
</gene>
<evidence type="ECO:0000313" key="2">
    <source>
        <dbReference type="Proteomes" id="UP001153076"/>
    </source>
</evidence>
<dbReference type="EMBL" id="JAKOGI010000274">
    <property type="protein sequence ID" value="KAJ8437968.1"/>
    <property type="molecule type" value="Genomic_DNA"/>
</dbReference>
<reference evidence="1" key="1">
    <citation type="submission" date="2022-04" db="EMBL/GenBank/DDBJ databases">
        <title>Carnegiea gigantea Genome sequencing and assembly v2.</title>
        <authorList>
            <person name="Copetti D."/>
            <person name="Sanderson M.J."/>
            <person name="Burquez A."/>
            <person name="Wojciechowski M.F."/>
        </authorList>
    </citation>
    <scope>NUCLEOTIDE SEQUENCE</scope>
    <source>
        <strain evidence="1">SGP5-SGP5p</strain>
        <tissue evidence="1">Aerial part</tissue>
    </source>
</reference>
<evidence type="ECO:0000313" key="1">
    <source>
        <dbReference type="EMBL" id="KAJ8437968.1"/>
    </source>
</evidence>
<organism evidence="1 2">
    <name type="scientific">Carnegiea gigantea</name>
    <dbReference type="NCBI Taxonomy" id="171969"/>
    <lineage>
        <taxon>Eukaryota</taxon>
        <taxon>Viridiplantae</taxon>
        <taxon>Streptophyta</taxon>
        <taxon>Embryophyta</taxon>
        <taxon>Tracheophyta</taxon>
        <taxon>Spermatophyta</taxon>
        <taxon>Magnoliopsida</taxon>
        <taxon>eudicotyledons</taxon>
        <taxon>Gunneridae</taxon>
        <taxon>Pentapetalae</taxon>
        <taxon>Caryophyllales</taxon>
        <taxon>Cactineae</taxon>
        <taxon>Cactaceae</taxon>
        <taxon>Cactoideae</taxon>
        <taxon>Echinocereeae</taxon>
        <taxon>Carnegiea</taxon>
    </lineage>
</organism>
<sequence length="181" mass="20931">MRGWSIKDLSFHLDDRYPLKNAPPNSVNTTPNRGERKICLGENSPELAVLVIGHEQGRGSAFKDSYWCTLFPLARPLLDDFSENQIKDYFDDDVRKAIMEMNSPCDALLKSKELKEEGNKLFKTKNYRMPLNIYEKSMQFLCVSILQSEDDAILMEDCAIVINLKIATYWLKLNEFELAKR</sequence>
<name>A0A9Q1QD84_9CARY</name>
<dbReference type="Gene3D" id="1.25.40.10">
    <property type="entry name" value="Tetratricopeptide repeat domain"/>
    <property type="match status" value="1"/>
</dbReference>
<dbReference type="AlphaFoldDB" id="A0A9Q1QD84"/>
<proteinExistence type="predicted"/>